<dbReference type="EMBL" id="LT965928">
    <property type="protein sequence ID" value="SOU39731.1"/>
    <property type="molecule type" value="Genomic_DNA"/>
</dbReference>
<dbReference type="InterPro" id="IPR001296">
    <property type="entry name" value="Glyco_trans_1"/>
</dbReference>
<name>A0A2K4X5Z0_PSEVC</name>
<dbReference type="GeneID" id="93662376"/>
<sequence length="420" mass="48500">MLFIYGSLSVGGIETFFVRMAKERARLGLSTSMLLLSKPESGNDELLAEAKKYARVMFAEEIFLFKPSISSRLCLLAPINKDNLTLLFKYVDQIHTFDGMHALFGLRLSKIVNRRIPITIGFYHYIKYLWGGDKVALHEKINRQFVFDYLPSESLLFFSKGSRDLYSKHQKKNFDRSNVFRLGVVDHKEVPISGSVNTPFKVVAIGRLVEFKTYNFYMIDVMKSLIDKGFNIQFDIYGDGPLFSKLKQRIENEGLTEHIKLNGTLNYSKFDQVVSQSDMFIGDGTAIIQASALGVPSIVGVQNVVEPKTYGYFCNVFEFQYGRKGLDIPLISVEELILKYIRMDASERLEIKQQHLNCIDQFTNESCQASMDRLKNIEMPLKNFRFNRLTYLFSSITDNLNKRFNKKHSFNMRHEELKNE</sequence>
<dbReference type="CDD" id="cd03801">
    <property type="entry name" value="GT4_PimA-like"/>
    <property type="match status" value="1"/>
</dbReference>
<evidence type="ECO:0000313" key="2">
    <source>
        <dbReference type="EMBL" id="SOU39731.1"/>
    </source>
</evidence>
<accession>A0A2K4X5Z0</accession>
<dbReference type="RefSeq" id="WP_104641913.1">
    <property type="nucleotide sequence ID" value="NZ_LT965928.1"/>
</dbReference>
<reference evidence="2 3" key="1">
    <citation type="submission" date="2017-11" db="EMBL/GenBank/DDBJ databases">
        <authorList>
            <person name="Han C.G."/>
        </authorList>
    </citation>
    <scope>NUCLEOTIDE SEQUENCE [LARGE SCALE GENOMIC DNA]</scope>
    <source>
        <strain evidence="3">ATCC 43555</strain>
    </source>
</reference>
<dbReference type="GO" id="GO:0016757">
    <property type="term" value="F:glycosyltransferase activity"/>
    <property type="evidence" value="ECO:0007669"/>
    <property type="project" value="InterPro"/>
</dbReference>
<gene>
    <name evidence="2" type="ORF">PCAR9_A20151</name>
</gene>
<keyword evidence="2" id="KW-0808">Transferase</keyword>
<dbReference type="Gene3D" id="3.40.50.2000">
    <property type="entry name" value="Glycogen Phosphorylase B"/>
    <property type="match status" value="2"/>
</dbReference>
<evidence type="ECO:0000313" key="3">
    <source>
        <dbReference type="Proteomes" id="UP000238288"/>
    </source>
</evidence>
<dbReference type="Pfam" id="PF00534">
    <property type="entry name" value="Glycos_transf_1"/>
    <property type="match status" value="1"/>
</dbReference>
<dbReference type="AlphaFoldDB" id="A0A2K4X5Z0"/>
<dbReference type="GO" id="GO:1901135">
    <property type="term" value="P:carbohydrate derivative metabolic process"/>
    <property type="evidence" value="ECO:0007669"/>
    <property type="project" value="UniProtKB-ARBA"/>
</dbReference>
<organism evidence="2 3">
    <name type="scientific">Pseudoalteromonas carrageenovora IAM 12662</name>
    <dbReference type="NCBI Taxonomy" id="1314868"/>
    <lineage>
        <taxon>Bacteria</taxon>
        <taxon>Pseudomonadati</taxon>
        <taxon>Pseudomonadota</taxon>
        <taxon>Gammaproteobacteria</taxon>
        <taxon>Alteromonadales</taxon>
        <taxon>Pseudoalteromonadaceae</taxon>
        <taxon>Pseudoalteromonas</taxon>
    </lineage>
</organism>
<dbReference type="PANTHER" id="PTHR12526:SF630">
    <property type="entry name" value="GLYCOSYLTRANSFERASE"/>
    <property type="match status" value="1"/>
</dbReference>
<dbReference type="PANTHER" id="PTHR12526">
    <property type="entry name" value="GLYCOSYLTRANSFERASE"/>
    <property type="match status" value="1"/>
</dbReference>
<dbReference type="OrthoDB" id="9772485at2"/>
<proteinExistence type="predicted"/>
<feature type="domain" description="Glycosyl transferase family 1" evidence="1">
    <location>
        <begin position="192"/>
        <end position="300"/>
    </location>
</feature>
<dbReference type="SUPFAM" id="SSF53756">
    <property type="entry name" value="UDP-Glycosyltransferase/glycogen phosphorylase"/>
    <property type="match status" value="1"/>
</dbReference>
<protein>
    <submittedName>
        <fullName evidence="2">Glycosyltransferase, family GTnc</fullName>
    </submittedName>
</protein>
<evidence type="ECO:0000259" key="1">
    <source>
        <dbReference type="Pfam" id="PF00534"/>
    </source>
</evidence>
<dbReference type="Proteomes" id="UP000238288">
    <property type="component" value="Chromosome PCAR9a"/>
</dbReference>